<reference evidence="8 9" key="1">
    <citation type="submission" date="2020-05" db="EMBL/GenBank/DDBJ databases">
        <title>Genomic Encyclopedia of Type Strains, Phase III (KMG-III): the genomes of soil and plant-associated and newly described type strains.</title>
        <authorList>
            <person name="Whitman W."/>
        </authorList>
    </citation>
    <scope>NUCLEOTIDE SEQUENCE [LARGE SCALE GENOMIC DNA]</scope>
    <source>
        <strain evidence="8 9">KCTC 19046</strain>
    </source>
</reference>
<evidence type="ECO:0000256" key="6">
    <source>
        <dbReference type="SAM" id="SignalP"/>
    </source>
</evidence>
<dbReference type="CDD" id="cd01004">
    <property type="entry name" value="PBP2_MidA_like"/>
    <property type="match status" value="1"/>
</dbReference>
<keyword evidence="3 6" id="KW-0732">Signal</keyword>
<proteinExistence type="inferred from homology"/>
<dbReference type="InterPro" id="IPR018313">
    <property type="entry name" value="SBP_3_CS"/>
</dbReference>
<dbReference type="SMART" id="SM00062">
    <property type="entry name" value="PBPb"/>
    <property type="match status" value="1"/>
</dbReference>
<gene>
    <name evidence="8" type="ORF">HDG69_003132</name>
</gene>
<dbReference type="PANTHER" id="PTHR35936:SF17">
    <property type="entry name" value="ARGININE-BINDING EXTRACELLULAR PROTEIN ARTP"/>
    <property type="match status" value="1"/>
</dbReference>
<comment type="similarity">
    <text evidence="2 4">Belongs to the bacterial solute-binding protein 3 family.</text>
</comment>
<dbReference type="PROSITE" id="PS51257">
    <property type="entry name" value="PROKAR_LIPOPROTEIN"/>
    <property type="match status" value="1"/>
</dbReference>
<evidence type="ECO:0000256" key="2">
    <source>
        <dbReference type="ARBA" id="ARBA00010333"/>
    </source>
</evidence>
<feature type="domain" description="Solute-binding protein family 3/N-terminal" evidence="7">
    <location>
        <begin position="75"/>
        <end position="302"/>
    </location>
</feature>
<dbReference type="SUPFAM" id="SSF53850">
    <property type="entry name" value="Periplasmic binding protein-like II"/>
    <property type="match status" value="1"/>
</dbReference>
<organism evidence="8 9">
    <name type="scientific">Isoptericola halotolerans</name>
    <dbReference type="NCBI Taxonomy" id="300560"/>
    <lineage>
        <taxon>Bacteria</taxon>
        <taxon>Bacillati</taxon>
        <taxon>Actinomycetota</taxon>
        <taxon>Actinomycetes</taxon>
        <taxon>Micrococcales</taxon>
        <taxon>Promicromonosporaceae</taxon>
        <taxon>Isoptericola</taxon>
    </lineage>
</organism>
<dbReference type="EMBL" id="JABEZU010000004">
    <property type="protein sequence ID" value="NOV98537.1"/>
    <property type="molecule type" value="Genomic_DNA"/>
</dbReference>
<feature type="region of interest" description="Disordered" evidence="5">
    <location>
        <begin position="28"/>
        <end position="51"/>
    </location>
</feature>
<feature type="compositionally biased region" description="Low complexity" evidence="5">
    <location>
        <begin position="29"/>
        <end position="45"/>
    </location>
</feature>
<evidence type="ECO:0000256" key="5">
    <source>
        <dbReference type="SAM" id="MobiDB-lite"/>
    </source>
</evidence>
<dbReference type="Proteomes" id="UP000757540">
    <property type="component" value="Unassembled WGS sequence"/>
</dbReference>
<evidence type="ECO:0000313" key="9">
    <source>
        <dbReference type="Proteomes" id="UP000757540"/>
    </source>
</evidence>
<comment type="caution">
    <text evidence="8">The sequence shown here is derived from an EMBL/GenBank/DDBJ whole genome shotgun (WGS) entry which is preliminary data.</text>
</comment>
<comment type="subcellular location">
    <subcellularLocation>
        <location evidence="1">Cell envelope</location>
    </subcellularLocation>
</comment>
<evidence type="ECO:0000259" key="7">
    <source>
        <dbReference type="SMART" id="SM00062"/>
    </source>
</evidence>
<keyword evidence="9" id="KW-1185">Reference proteome</keyword>
<evidence type="ECO:0000256" key="4">
    <source>
        <dbReference type="RuleBase" id="RU003744"/>
    </source>
</evidence>
<feature type="chain" id="PRO_5046796842" evidence="6">
    <location>
        <begin position="25"/>
        <end position="314"/>
    </location>
</feature>
<name>A0ABX2A9D1_9MICO</name>
<evidence type="ECO:0000256" key="1">
    <source>
        <dbReference type="ARBA" id="ARBA00004196"/>
    </source>
</evidence>
<protein>
    <submittedName>
        <fullName evidence="8">Polar amino acid transport system substrate-binding protein</fullName>
    </submittedName>
</protein>
<evidence type="ECO:0000313" key="8">
    <source>
        <dbReference type="EMBL" id="NOV98537.1"/>
    </source>
</evidence>
<feature type="signal peptide" evidence="6">
    <location>
        <begin position="1"/>
        <end position="24"/>
    </location>
</feature>
<accession>A0ABX2A9D1</accession>
<dbReference type="RefSeq" id="WP_171784758.1">
    <property type="nucleotide sequence ID" value="NZ_BAAAML010000003.1"/>
</dbReference>
<dbReference type="PROSITE" id="PS01039">
    <property type="entry name" value="SBP_BACTERIAL_3"/>
    <property type="match status" value="1"/>
</dbReference>
<sequence>MRARLALPLSALAAVTLLAGCTTASQDLGSTSGSTAGGTADASSSPEAQGFDVSGIEADPELAALVPDDVAADGVLTVGAELSYAPAEFVAADGVTPVGFDVDIAAAIAATLGLESQVEPSTFDAIIPAVGTKYEVGISGFTIDAERLQVVHMVSYFDAGSLFAVASGNPDGIDTDDLCGVVVGVQTGTVQQAALETASADCEAAGGEPVEVLPYDSQADVTTNLAGGKVQAMYADSPVTAYAVTQADGAIETLGDITDSAPYGVVVAQDDTELAEAVQGALQQLMDDGTLTEILDAWGNADGALATAELDPGV</sequence>
<dbReference type="InterPro" id="IPR001638">
    <property type="entry name" value="Solute-binding_3/MltF_N"/>
</dbReference>
<evidence type="ECO:0000256" key="3">
    <source>
        <dbReference type="ARBA" id="ARBA00022729"/>
    </source>
</evidence>
<dbReference type="Pfam" id="PF00497">
    <property type="entry name" value="SBP_bac_3"/>
    <property type="match status" value="1"/>
</dbReference>
<dbReference type="PANTHER" id="PTHR35936">
    <property type="entry name" value="MEMBRANE-BOUND LYTIC MUREIN TRANSGLYCOSYLASE F"/>
    <property type="match status" value="1"/>
</dbReference>
<dbReference type="Gene3D" id="3.40.190.10">
    <property type="entry name" value="Periplasmic binding protein-like II"/>
    <property type="match status" value="2"/>
</dbReference>